<dbReference type="InterPro" id="IPR014730">
    <property type="entry name" value="ETF_a/b_N"/>
</dbReference>
<feature type="binding site" evidence="2">
    <location>
        <begin position="244"/>
        <end position="248"/>
    </location>
    <ligand>
        <name>FAD</name>
        <dbReference type="ChEBI" id="CHEBI:57692"/>
    </ligand>
</feature>
<accession>A0A2T2WG31</accession>
<sequence>MADIVVVGEIQNGVVTDATQELLTRARDLATARSRSVAVLAFGKDAEAAVKTADADEAVVVVDQAVEEYNPGVYEATLVTWLTENPALLILLSNTTMGMDLGAALAARLQIAMIAYCTDLRIEGSSELATCQIYGGKLAAEVELPDRAVVTVIPGSWAASGRSGIPMVHRFNAQPSPISVVKVIEPDASGDVDITRADILVSVGRGIQDPDNLELADELAQAIGGVVSCSRPVVDAGWLPRSRQVGKSGQTVKPKLYLALGISGAPEHLQGMKDAELIVAVNSDENAPIFDVAHYGATADILDLMPALTEKLNGRNG</sequence>
<dbReference type="InterPro" id="IPR014731">
    <property type="entry name" value="ETF_asu_C"/>
</dbReference>
<gene>
    <name evidence="4" type="ORF">C7B45_11705</name>
</gene>
<dbReference type="Pfam" id="PF00766">
    <property type="entry name" value="ETF_alpha"/>
    <property type="match status" value="1"/>
</dbReference>
<dbReference type="SUPFAM" id="SSF52402">
    <property type="entry name" value="Adenine nucleotide alpha hydrolases-like"/>
    <property type="match status" value="1"/>
</dbReference>
<dbReference type="InterPro" id="IPR029035">
    <property type="entry name" value="DHS-like_NAD/FAD-binding_dom"/>
</dbReference>
<dbReference type="Pfam" id="PF01012">
    <property type="entry name" value="ETF"/>
    <property type="match status" value="1"/>
</dbReference>
<comment type="caution">
    <text evidence="4">The sequence shown here is derived from an EMBL/GenBank/DDBJ whole genome shotgun (WGS) entry which is preliminary data.</text>
</comment>
<dbReference type="GO" id="GO:0033539">
    <property type="term" value="P:fatty acid beta-oxidation using acyl-CoA dehydrogenase"/>
    <property type="evidence" value="ECO:0007669"/>
    <property type="project" value="TreeGrafter"/>
</dbReference>
<name>A0A2T2WG31_9FIRM</name>
<evidence type="ECO:0000259" key="3">
    <source>
        <dbReference type="SMART" id="SM00893"/>
    </source>
</evidence>
<dbReference type="GO" id="GO:0009055">
    <property type="term" value="F:electron transfer activity"/>
    <property type="evidence" value="ECO:0007669"/>
    <property type="project" value="InterPro"/>
</dbReference>
<dbReference type="InterPro" id="IPR001308">
    <property type="entry name" value="ETF_a/FixB"/>
</dbReference>
<dbReference type="PIRSF" id="PIRSF000089">
    <property type="entry name" value="Electra_flavoP_a"/>
    <property type="match status" value="1"/>
</dbReference>
<dbReference type="EMBL" id="PXYV01000039">
    <property type="protein sequence ID" value="PSR21201.1"/>
    <property type="molecule type" value="Genomic_DNA"/>
</dbReference>
<dbReference type="InterPro" id="IPR014729">
    <property type="entry name" value="Rossmann-like_a/b/a_fold"/>
</dbReference>
<dbReference type="GO" id="GO:0050660">
    <property type="term" value="F:flavin adenine dinucleotide binding"/>
    <property type="evidence" value="ECO:0007669"/>
    <property type="project" value="InterPro"/>
</dbReference>
<feature type="binding site" evidence="2">
    <location>
        <begin position="261"/>
        <end position="268"/>
    </location>
    <ligand>
        <name>FAD</name>
        <dbReference type="ChEBI" id="CHEBI:57692"/>
    </ligand>
</feature>
<dbReference type="AlphaFoldDB" id="A0A2T2WG31"/>
<feature type="binding site" evidence="2">
    <location>
        <begin position="230"/>
        <end position="231"/>
    </location>
    <ligand>
        <name>FAD</name>
        <dbReference type="ChEBI" id="CHEBI:57692"/>
    </ligand>
</feature>
<keyword evidence="2" id="KW-0285">Flavoprotein</keyword>
<comment type="similarity">
    <text evidence="1">Belongs to the ETF alpha-subunit/FixB family.</text>
</comment>
<dbReference type="Proteomes" id="UP000241848">
    <property type="component" value="Unassembled WGS sequence"/>
</dbReference>
<keyword evidence="2" id="KW-0274">FAD</keyword>
<organism evidence="4 5">
    <name type="scientific">Sulfobacillus acidophilus</name>
    <dbReference type="NCBI Taxonomy" id="53633"/>
    <lineage>
        <taxon>Bacteria</taxon>
        <taxon>Bacillati</taxon>
        <taxon>Bacillota</taxon>
        <taxon>Clostridia</taxon>
        <taxon>Eubacteriales</taxon>
        <taxon>Clostridiales Family XVII. Incertae Sedis</taxon>
        <taxon>Sulfobacillus</taxon>
    </lineage>
</organism>
<feature type="domain" description="Electron transfer flavoprotein alpha/beta-subunit N-terminal" evidence="3">
    <location>
        <begin position="4"/>
        <end position="192"/>
    </location>
</feature>
<dbReference type="SMART" id="SM00893">
    <property type="entry name" value="ETF"/>
    <property type="match status" value="1"/>
</dbReference>
<evidence type="ECO:0000313" key="5">
    <source>
        <dbReference type="Proteomes" id="UP000241848"/>
    </source>
</evidence>
<evidence type="ECO:0000313" key="4">
    <source>
        <dbReference type="EMBL" id="PSR21201.1"/>
    </source>
</evidence>
<dbReference type="Gene3D" id="3.40.50.620">
    <property type="entry name" value="HUPs"/>
    <property type="match status" value="1"/>
</dbReference>
<dbReference type="SUPFAM" id="SSF52467">
    <property type="entry name" value="DHS-like NAD/FAD-binding domain"/>
    <property type="match status" value="1"/>
</dbReference>
<dbReference type="Gene3D" id="3.40.50.1220">
    <property type="entry name" value="TPP-binding domain"/>
    <property type="match status" value="1"/>
</dbReference>
<comment type="cofactor">
    <cofactor evidence="2">
        <name>FAD</name>
        <dbReference type="ChEBI" id="CHEBI:57692"/>
    </cofactor>
    <text evidence="2">Binds 1 FAD per dimer.</text>
</comment>
<proteinExistence type="inferred from homology"/>
<dbReference type="PANTHER" id="PTHR43153:SF1">
    <property type="entry name" value="ELECTRON TRANSFER FLAVOPROTEIN SUBUNIT ALPHA, MITOCHONDRIAL"/>
    <property type="match status" value="1"/>
</dbReference>
<dbReference type="PANTHER" id="PTHR43153">
    <property type="entry name" value="ELECTRON TRANSFER FLAVOPROTEIN ALPHA"/>
    <property type="match status" value="1"/>
</dbReference>
<evidence type="ECO:0000256" key="2">
    <source>
        <dbReference type="PIRSR" id="PIRSR000089-1"/>
    </source>
</evidence>
<feature type="binding site" evidence="2">
    <location>
        <position position="282"/>
    </location>
    <ligand>
        <name>FAD</name>
        <dbReference type="ChEBI" id="CHEBI:57692"/>
    </ligand>
</feature>
<reference evidence="4 5" key="1">
    <citation type="journal article" date="2014" name="BMC Genomics">
        <title>Comparison of environmental and isolate Sulfobacillus genomes reveals diverse carbon, sulfur, nitrogen, and hydrogen metabolisms.</title>
        <authorList>
            <person name="Justice N.B."/>
            <person name="Norman A."/>
            <person name="Brown C.T."/>
            <person name="Singh A."/>
            <person name="Thomas B.C."/>
            <person name="Banfield J.F."/>
        </authorList>
    </citation>
    <scope>NUCLEOTIDE SEQUENCE [LARGE SCALE GENOMIC DNA]</scope>
    <source>
        <strain evidence="4">AMDSBA3</strain>
    </source>
</reference>
<feature type="binding site" evidence="2">
    <location>
        <begin position="300"/>
        <end position="301"/>
    </location>
    <ligand>
        <name>FAD</name>
        <dbReference type="ChEBI" id="CHEBI:57692"/>
    </ligand>
</feature>
<feature type="binding site" evidence="2">
    <location>
        <position position="205"/>
    </location>
    <ligand>
        <name>FAD</name>
        <dbReference type="ChEBI" id="CHEBI:57692"/>
    </ligand>
</feature>
<protein>
    <submittedName>
        <fullName evidence="4">Electron transfer flavoprotein subunit alpha/FixB family protein</fullName>
    </submittedName>
</protein>
<evidence type="ECO:0000256" key="1">
    <source>
        <dbReference type="ARBA" id="ARBA00005817"/>
    </source>
</evidence>